<evidence type="ECO:0000256" key="1">
    <source>
        <dbReference type="ARBA" id="ARBA00005010"/>
    </source>
</evidence>
<feature type="domain" description="Siroheme synthase central" evidence="8">
    <location>
        <begin position="133"/>
        <end position="158"/>
    </location>
</feature>
<dbReference type="NCBIfam" id="TIGR01470">
    <property type="entry name" value="cysG_Nterm"/>
    <property type="match status" value="1"/>
</dbReference>
<sequence>MSSEFPAIQPGGSLILAWRIQGKKVLVIGGGVVASGRINHVLNADGIPIVVSPESGLCKEVAFRIHEKQVEWRNREFSPDDITEDIAMVLSAVDDPSLSTQIYKLCQSKRVPINAADIPPECDFYFGAEIREGPLQIMVSTNGKGPKLATIIRDHIRNTLPNDVSAAITQTGLLRQKLREIAPTPEQGRKRMRWMIRLCEKWSLNELGSLKEEQMGKLLCHFPSSVPTFKELTSAPPNVLENYVWATTVLLAGGLIFAKYFKH</sequence>
<evidence type="ECO:0000259" key="7">
    <source>
        <dbReference type="Pfam" id="PF14823"/>
    </source>
</evidence>
<dbReference type="Pfam" id="PF14823">
    <property type="entry name" value="Sirohm_synth_C"/>
    <property type="match status" value="1"/>
</dbReference>
<dbReference type="SUPFAM" id="SSF75615">
    <property type="entry name" value="Siroheme synthase middle domains-like"/>
    <property type="match status" value="1"/>
</dbReference>
<dbReference type="InterPro" id="IPR028161">
    <property type="entry name" value="Met8-like"/>
</dbReference>
<dbReference type="Gene3D" id="3.40.50.720">
    <property type="entry name" value="NAD(P)-binding Rossmann-like Domain"/>
    <property type="match status" value="1"/>
</dbReference>
<dbReference type="SUPFAM" id="SSF51735">
    <property type="entry name" value="NAD(P)-binding Rossmann-fold domains"/>
    <property type="match status" value="1"/>
</dbReference>
<evidence type="ECO:0000259" key="8">
    <source>
        <dbReference type="Pfam" id="PF14824"/>
    </source>
</evidence>
<name>A0AAE9W9W4_9SCHI</name>
<gene>
    <name evidence="9" type="primary">met8</name>
    <name evidence="9" type="ORF">SOMG_02407</name>
</gene>
<accession>A0AAE9W9W4</accession>
<dbReference type="GO" id="GO:0004325">
    <property type="term" value="F:ferrochelatase activity"/>
    <property type="evidence" value="ECO:0007669"/>
    <property type="project" value="InterPro"/>
</dbReference>
<evidence type="ECO:0000256" key="2">
    <source>
        <dbReference type="ARBA" id="ARBA00012400"/>
    </source>
</evidence>
<dbReference type="InterPro" id="IPR036291">
    <property type="entry name" value="NAD(P)-bd_dom_sf"/>
</dbReference>
<dbReference type="Gene3D" id="3.30.160.110">
    <property type="entry name" value="Siroheme synthase, domain 2"/>
    <property type="match status" value="1"/>
</dbReference>
<dbReference type="RefSeq" id="XP_056034901.1">
    <property type="nucleotide sequence ID" value="XM_056181199.1"/>
</dbReference>
<feature type="domain" description="Siroheme biosynthesis protein Met8 C-terminal" evidence="7">
    <location>
        <begin position="161"/>
        <end position="224"/>
    </location>
</feature>
<comment type="pathway">
    <text evidence="1">Porphyrin-containing compound metabolism; siroheme biosynthesis; sirohydrochlorin from precorrin-2: step 1/1.</text>
</comment>
<dbReference type="GO" id="GO:0019354">
    <property type="term" value="P:siroheme biosynthetic process"/>
    <property type="evidence" value="ECO:0007669"/>
    <property type="project" value="InterPro"/>
</dbReference>
<dbReference type="PANTHER" id="PTHR35330:SF1">
    <property type="entry name" value="SIROHEME BIOSYNTHESIS PROTEIN MET8"/>
    <property type="match status" value="1"/>
</dbReference>
<dbReference type="Gene3D" id="1.10.3280.10">
    <property type="entry name" value="Siroheme synthase, domain 3"/>
    <property type="match status" value="1"/>
</dbReference>
<reference evidence="9 10" key="1">
    <citation type="journal article" date="2023" name="G3 (Bethesda)">
        <title>A high-quality reference genome for the fission yeast Schizosaccharomyces osmophilus.</title>
        <authorList>
            <person name="Jia G.S."/>
            <person name="Zhang W.C."/>
            <person name="Liang Y."/>
            <person name="Liu X.H."/>
            <person name="Rhind N."/>
            <person name="Pidoux A."/>
            <person name="Brysch-Herzberg M."/>
            <person name="Du L.L."/>
        </authorList>
    </citation>
    <scope>NUCLEOTIDE SEQUENCE [LARGE SCALE GENOMIC DNA]</scope>
    <source>
        <strain evidence="9 10">CBS 15793</strain>
    </source>
</reference>
<keyword evidence="4" id="KW-0520">NAD</keyword>
<proteinExistence type="predicted"/>
<dbReference type="GO" id="GO:0043115">
    <property type="term" value="F:precorrin-2 dehydrogenase activity"/>
    <property type="evidence" value="ECO:0007669"/>
    <property type="project" value="UniProtKB-EC"/>
</dbReference>
<dbReference type="EMBL" id="CP115611">
    <property type="protein sequence ID" value="WBW70658.1"/>
    <property type="molecule type" value="Genomic_DNA"/>
</dbReference>
<dbReference type="GeneID" id="80875888"/>
<evidence type="ECO:0000313" key="10">
    <source>
        <dbReference type="Proteomes" id="UP001212411"/>
    </source>
</evidence>
<dbReference type="InterPro" id="IPR028281">
    <property type="entry name" value="Sirohaem_synthase_central"/>
</dbReference>
<dbReference type="InterPro" id="IPR028162">
    <property type="entry name" value="Met8_C"/>
</dbReference>
<dbReference type="Pfam" id="PF14824">
    <property type="entry name" value="Sirohm_synth_M"/>
    <property type="match status" value="1"/>
</dbReference>
<keyword evidence="10" id="KW-1185">Reference proteome</keyword>
<keyword evidence="5" id="KW-0627">Porphyrin biosynthesis</keyword>
<comment type="catalytic activity">
    <reaction evidence="6">
        <text>precorrin-2 + NAD(+) = sirohydrochlorin + NADH + 2 H(+)</text>
        <dbReference type="Rhea" id="RHEA:15613"/>
        <dbReference type="ChEBI" id="CHEBI:15378"/>
        <dbReference type="ChEBI" id="CHEBI:57540"/>
        <dbReference type="ChEBI" id="CHEBI:57945"/>
        <dbReference type="ChEBI" id="CHEBI:58351"/>
        <dbReference type="ChEBI" id="CHEBI:58827"/>
        <dbReference type="EC" id="1.3.1.76"/>
    </reaction>
</comment>
<keyword evidence="3" id="KW-0560">Oxidoreductase</keyword>
<evidence type="ECO:0000256" key="4">
    <source>
        <dbReference type="ARBA" id="ARBA00023027"/>
    </source>
</evidence>
<evidence type="ECO:0000256" key="5">
    <source>
        <dbReference type="ARBA" id="ARBA00023244"/>
    </source>
</evidence>
<dbReference type="EC" id="1.3.1.76" evidence="2"/>
<dbReference type="KEGG" id="som:SOMG_02407"/>
<protein>
    <recommendedName>
        <fullName evidence="2">precorrin-2 dehydrogenase</fullName>
        <ecNumber evidence="2">1.3.1.76</ecNumber>
    </recommendedName>
</protein>
<evidence type="ECO:0000256" key="3">
    <source>
        <dbReference type="ARBA" id="ARBA00023002"/>
    </source>
</evidence>
<evidence type="ECO:0000256" key="6">
    <source>
        <dbReference type="ARBA" id="ARBA00047561"/>
    </source>
</evidence>
<evidence type="ECO:0000313" key="9">
    <source>
        <dbReference type="EMBL" id="WBW70658.1"/>
    </source>
</evidence>
<dbReference type="AlphaFoldDB" id="A0AAE9W9W4"/>
<dbReference type="InterPro" id="IPR006367">
    <property type="entry name" value="Sirohaem_synthase_N"/>
</dbReference>
<dbReference type="Pfam" id="PF13241">
    <property type="entry name" value="NAD_binding_7"/>
    <property type="match status" value="1"/>
</dbReference>
<dbReference type="PANTHER" id="PTHR35330">
    <property type="entry name" value="SIROHEME BIOSYNTHESIS PROTEIN MET8"/>
    <property type="match status" value="1"/>
</dbReference>
<dbReference type="Proteomes" id="UP001212411">
    <property type="component" value="Chromosome 1"/>
</dbReference>
<organism evidence="9 10">
    <name type="scientific">Schizosaccharomyces osmophilus</name>
    <dbReference type="NCBI Taxonomy" id="2545709"/>
    <lineage>
        <taxon>Eukaryota</taxon>
        <taxon>Fungi</taxon>
        <taxon>Dikarya</taxon>
        <taxon>Ascomycota</taxon>
        <taxon>Taphrinomycotina</taxon>
        <taxon>Schizosaccharomycetes</taxon>
        <taxon>Schizosaccharomycetales</taxon>
        <taxon>Schizosaccharomycetaceae</taxon>
        <taxon>Schizosaccharomyces</taxon>
    </lineage>
</organism>